<dbReference type="RefSeq" id="WP_039832823.1">
    <property type="nucleotide sequence ID" value="NZ_CP068596.1"/>
</dbReference>
<dbReference type="KEGG" id="pson:JI735_34405"/>
<accession>A0A974PIG9</accession>
<dbReference type="Proteomes" id="UP000595841">
    <property type="component" value="Plasmid unnamed1"/>
</dbReference>
<protein>
    <submittedName>
        <fullName evidence="1">Uncharacterized protein</fullName>
    </submittedName>
</protein>
<keyword evidence="2" id="KW-1185">Reference proteome</keyword>
<organism evidence="1 2">
    <name type="scientific">Paenibacillus sonchi</name>
    <dbReference type="NCBI Taxonomy" id="373687"/>
    <lineage>
        <taxon>Bacteria</taxon>
        <taxon>Bacillati</taxon>
        <taxon>Bacillota</taxon>
        <taxon>Bacilli</taxon>
        <taxon>Bacillales</taxon>
        <taxon>Paenibacillaceae</taxon>
        <taxon>Paenibacillus</taxon>
        <taxon>Paenibacillus sonchi group</taxon>
    </lineage>
</organism>
<geneLocation type="plasmid" evidence="1 2">
    <name>unnamed1</name>
</geneLocation>
<dbReference type="AlphaFoldDB" id="A0A974PIG9"/>
<evidence type="ECO:0000313" key="1">
    <source>
        <dbReference type="EMBL" id="QQZ64530.1"/>
    </source>
</evidence>
<sequence>MTTKPKIYPTCRLCEKMNTELTHCAIYGAITAENINNTAIGAACAMSGEYVRLLRAIPNEYNYGKLPNKQIVDEEADQELHIYDGGDESVDFIHNHGISLEEWAVEFFVKRSEDIRSKEDESCINNIE</sequence>
<gene>
    <name evidence="1" type="ORF">JI735_34405</name>
</gene>
<keyword evidence="1" id="KW-0614">Plasmid</keyword>
<reference evidence="1 2" key="1">
    <citation type="submission" date="2021-01" db="EMBL/GenBank/DDBJ databases">
        <title>Whole genome sequence of Paenibacillus sonchi LMG 24727 for comparative genomics.</title>
        <authorList>
            <person name="Lee G."/>
            <person name="Kim M.-J."/>
            <person name="Lim K."/>
            <person name="Shin J.-H."/>
        </authorList>
    </citation>
    <scope>NUCLEOTIDE SEQUENCE [LARGE SCALE GENOMIC DNA]</scope>
    <source>
        <strain evidence="1 2">LMG 24727</strain>
        <plasmid evidence="1 2">unnamed1</plasmid>
    </source>
</reference>
<name>A0A974PIG9_9BACL</name>
<evidence type="ECO:0000313" key="2">
    <source>
        <dbReference type="Proteomes" id="UP000595841"/>
    </source>
</evidence>
<proteinExistence type="predicted"/>
<dbReference type="EMBL" id="CP068596">
    <property type="protein sequence ID" value="QQZ64530.1"/>
    <property type="molecule type" value="Genomic_DNA"/>
</dbReference>